<evidence type="ECO:0000313" key="2">
    <source>
        <dbReference type="EMBL" id="KAK3371398.1"/>
    </source>
</evidence>
<name>A0AAE0N5Y5_9PEZI</name>
<comment type="caution">
    <text evidence="2">The sequence shown here is derived from an EMBL/GenBank/DDBJ whole genome shotgun (WGS) entry which is preliminary data.</text>
</comment>
<organism evidence="2 3">
    <name type="scientific">Lasiosphaeria ovina</name>
    <dbReference type="NCBI Taxonomy" id="92902"/>
    <lineage>
        <taxon>Eukaryota</taxon>
        <taxon>Fungi</taxon>
        <taxon>Dikarya</taxon>
        <taxon>Ascomycota</taxon>
        <taxon>Pezizomycotina</taxon>
        <taxon>Sordariomycetes</taxon>
        <taxon>Sordariomycetidae</taxon>
        <taxon>Sordariales</taxon>
        <taxon>Lasiosphaeriaceae</taxon>
        <taxon>Lasiosphaeria</taxon>
    </lineage>
</organism>
<feature type="compositionally biased region" description="Basic and acidic residues" evidence="1">
    <location>
        <begin position="111"/>
        <end position="120"/>
    </location>
</feature>
<dbReference type="Proteomes" id="UP001287356">
    <property type="component" value="Unassembled WGS sequence"/>
</dbReference>
<dbReference type="EMBL" id="JAULSN010000005">
    <property type="protein sequence ID" value="KAK3371398.1"/>
    <property type="molecule type" value="Genomic_DNA"/>
</dbReference>
<protein>
    <submittedName>
        <fullName evidence="2">Uncharacterized protein</fullName>
    </submittedName>
</protein>
<feature type="compositionally biased region" description="Gly residues" evidence="1">
    <location>
        <begin position="74"/>
        <end position="99"/>
    </location>
</feature>
<feature type="region of interest" description="Disordered" evidence="1">
    <location>
        <begin position="64"/>
        <end position="136"/>
    </location>
</feature>
<gene>
    <name evidence="2" type="ORF">B0T24DRAFT_595219</name>
</gene>
<reference evidence="2" key="1">
    <citation type="journal article" date="2023" name="Mol. Phylogenet. Evol.">
        <title>Genome-scale phylogeny and comparative genomics of the fungal order Sordariales.</title>
        <authorList>
            <person name="Hensen N."/>
            <person name="Bonometti L."/>
            <person name="Westerberg I."/>
            <person name="Brannstrom I.O."/>
            <person name="Guillou S."/>
            <person name="Cros-Aarteil S."/>
            <person name="Calhoun S."/>
            <person name="Haridas S."/>
            <person name="Kuo A."/>
            <person name="Mondo S."/>
            <person name="Pangilinan J."/>
            <person name="Riley R."/>
            <person name="LaButti K."/>
            <person name="Andreopoulos B."/>
            <person name="Lipzen A."/>
            <person name="Chen C."/>
            <person name="Yan M."/>
            <person name="Daum C."/>
            <person name="Ng V."/>
            <person name="Clum A."/>
            <person name="Steindorff A."/>
            <person name="Ohm R.A."/>
            <person name="Martin F."/>
            <person name="Silar P."/>
            <person name="Natvig D.O."/>
            <person name="Lalanne C."/>
            <person name="Gautier V."/>
            <person name="Ament-Velasquez S.L."/>
            <person name="Kruys A."/>
            <person name="Hutchinson M.I."/>
            <person name="Powell A.J."/>
            <person name="Barry K."/>
            <person name="Miller A.N."/>
            <person name="Grigoriev I.V."/>
            <person name="Debuchy R."/>
            <person name="Gladieux P."/>
            <person name="Hiltunen Thoren M."/>
            <person name="Johannesson H."/>
        </authorList>
    </citation>
    <scope>NUCLEOTIDE SEQUENCE</scope>
    <source>
        <strain evidence="2">CBS 958.72</strain>
    </source>
</reference>
<evidence type="ECO:0000313" key="3">
    <source>
        <dbReference type="Proteomes" id="UP001287356"/>
    </source>
</evidence>
<reference evidence="2" key="2">
    <citation type="submission" date="2023-06" db="EMBL/GenBank/DDBJ databases">
        <authorList>
            <consortium name="Lawrence Berkeley National Laboratory"/>
            <person name="Haridas S."/>
            <person name="Hensen N."/>
            <person name="Bonometti L."/>
            <person name="Westerberg I."/>
            <person name="Brannstrom I.O."/>
            <person name="Guillou S."/>
            <person name="Cros-Aarteil S."/>
            <person name="Calhoun S."/>
            <person name="Kuo A."/>
            <person name="Mondo S."/>
            <person name="Pangilinan J."/>
            <person name="Riley R."/>
            <person name="Labutti K."/>
            <person name="Andreopoulos B."/>
            <person name="Lipzen A."/>
            <person name="Chen C."/>
            <person name="Yanf M."/>
            <person name="Daum C."/>
            <person name="Ng V."/>
            <person name="Clum A."/>
            <person name="Steindorff A."/>
            <person name="Ohm R."/>
            <person name="Martin F."/>
            <person name="Silar P."/>
            <person name="Natvig D."/>
            <person name="Lalanne C."/>
            <person name="Gautier V."/>
            <person name="Ament-Velasquez S.L."/>
            <person name="Kruys A."/>
            <person name="Hutchinson M.I."/>
            <person name="Powell A.J."/>
            <person name="Barry K."/>
            <person name="Miller A.N."/>
            <person name="Grigoriev I.V."/>
            <person name="Debuchy R."/>
            <person name="Gladieux P."/>
            <person name="Thoren M.H."/>
            <person name="Johannesson H."/>
        </authorList>
    </citation>
    <scope>NUCLEOTIDE SEQUENCE</scope>
    <source>
        <strain evidence="2">CBS 958.72</strain>
    </source>
</reference>
<dbReference type="AlphaFoldDB" id="A0AAE0N5Y5"/>
<accession>A0AAE0N5Y5</accession>
<sequence length="136" mass="14152">MNGRGGYPSGSGGFAKCNCENFKTSKACTGKTFVNGSVCSVCMAEGDFDYPELTKGQKGARIREHMARARRGGSHGGSRGGCSGGSQGGASGGGQGGGQERLQWRRTMTQRIEHGRHEGEPGTQPALGREQDAPLC</sequence>
<keyword evidence="3" id="KW-1185">Reference proteome</keyword>
<evidence type="ECO:0000256" key="1">
    <source>
        <dbReference type="SAM" id="MobiDB-lite"/>
    </source>
</evidence>
<proteinExistence type="predicted"/>